<protein>
    <submittedName>
        <fullName evidence="2">Uncharacterized protein</fullName>
    </submittedName>
</protein>
<gene>
    <name evidence="2" type="ORF">PC117_g22694</name>
</gene>
<feature type="compositionally biased region" description="Basic residues" evidence="1">
    <location>
        <begin position="222"/>
        <end position="234"/>
    </location>
</feature>
<reference evidence="2" key="1">
    <citation type="submission" date="2018-10" db="EMBL/GenBank/DDBJ databases">
        <title>Effector identification in a new, highly contiguous assembly of the strawberry crown rot pathogen Phytophthora cactorum.</title>
        <authorList>
            <person name="Armitage A.D."/>
            <person name="Nellist C.F."/>
            <person name="Bates H."/>
            <person name="Vickerstaff R.J."/>
            <person name="Harrison R.J."/>
        </authorList>
    </citation>
    <scope>NUCLEOTIDE SEQUENCE</scope>
    <source>
        <strain evidence="2">4040</strain>
    </source>
</reference>
<evidence type="ECO:0000313" key="2">
    <source>
        <dbReference type="EMBL" id="KAG2897934.1"/>
    </source>
</evidence>
<feature type="compositionally biased region" description="Basic and acidic residues" evidence="1">
    <location>
        <begin position="194"/>
        <end position="209"/>
    </location>
</feature>
<dbReference type="VEuPathDB" id="FungiDB:PC110_g22597"/>
<dbReference type="EMBL" id="RCMK01001280">
    <property type="protein sequence ID" value="KAG2897934.1"/>
    <property type="molecule type" value="Genomic_DNA"/>
</dbReference>
<comment type="caution">
    <text evidence="2">The sequence shown here is derived from an EMBL/GenBank/DDBJ whole genome shotgun (WGS) entry which is preliminary data.</text>
</comment>
<dbReference type="AlphaFoldDB" id="A0A8T1B7A3"/>
<evidence type="ECO:0000313" key="3">
    <source>
        <dbReference type="Proteomes" id="UP000736787"/>
    </source>
</evidence>
<feature type="region of interest" description="Disordered" evidence="1">
    <location>
        <begin position="139"/>
        <end position="256"/>
    </location>
</feature>
<proteinExistence type="predicted"/>
<feature type="compositionally biased region" description="Basic and acidic residues" evidence="1">
    <location>
        <begin position="177"/>
        <end position="187"/>
    </location>
</feature>
<accession>A0A8T1B7A3</accession>
<sequence length="256" mass="28363">MGIETWDYNNFLQRFEGVRSDRRLTWMGGQPGRNSAGAKTYAGSTIDNRNELFTGISSMLELTDALDVRNPKTEHQLSLRALPRVLHDITFHRPPKPHLVGTRGVWQTLRNSCLPFLRTSQEAGRPGYSHFTFSNATYAAGGSDKKASPAPSDSEEEKPRRADGTATGDHEADDEEKLAPKIPKAERVSPPPEPKPEKTLNRGTLKKEAASSSLTESERAAPRRKRFFPPKRPPRAPASSEMGRSACPREQTTESA</sequence>
<dbReference type="Proteomes" id="UP000736787">
    <property type="component" value="Unassembled WGS sequence"/>
</dbReference>
<evidence type="ECO:0000256" key="1">
    <source>
        <dbReference type="SAM" id="MobiDB-lite"/>
    </source>
</evidence>
<name>A0A8T1B7A3_9STRA</name>
<organism evidence="2 3">
    <name type="scientific">Phytophthora cactorum</name>
    <dbReference type="NCBI Taxonomy" id="29920"/>
    <lineage>
        <taxon>Eukaryota</taxon>
        <taxon>Sar</taxon>
        <taxon>Stramenopiles</taxon>
        <taxon>Oomycota</taxon>
        <taxon>Peronosporomycetes</taxon>
        <taxon>Peronosporales</taxon>
        <taxon>Peronosporaceae</taxon>
        <taxon>Phytophthora</taxon>
    </lineage>
</organism>